<comment type="caution">
    <text evidence="7">The sequence shown here is derived from an EMBL/GenBank/DDBJ whole genome shotgun (WGS) entry which is preliminary data.</text>
</comment>
<sequence>MRADYASHLVRSPIVFELFLFSYLISALCLQNVNIYKTNAYLVDYNLVLFTVAVLLRRPALCALMQLQTHLMQGRGRRTGLRHWLQLRKVLVVVATVLVIVWSAIKLISNTSLFNLLFLFYPLLLYLSLFGFTMEPRVHRAKFQPPRGFMDDAEGRKTPRKIFVPLPIPANPQTLGPMFVLQGRGPNSETSWQFSQPMSEEEMSAYEKSRDGPPPRFELKYTWEYTLLLHADPEEVRREVEVLISDLIVRLKQLLFNSLFCAYYVGFIPMQFADSRLYYDKWWCMEHAFLVWANSFVILSTHLLPPSYCQLLFQCSMNLGCWARCTHSDTHNVWSPDMVWPCEAVVQWNGESFKGEGPQNVSIPCNSSQEFFYFFFSSRHHVYTWLLAMQCVLIAFQIVVLLRCVLWYQFLSLSVFLTFNSYIFYVLLYNRLRCRQTRLIT</sequence>
<name>A0AA35SPL3_GEOBA</name>
<evidence type="ECO:0000313" key="8">
    <source>
        <dbReference type="Proteomes" id="UP001174909"/>
    </source>
</evidence>
<dbReference type="InterPro" id="IPR019397">
    <property type="entry name" value="Uncharacterised_TMEM39"/>
</dbReference>
<feature type="transmembrane region" description="Helical" evidence="6">
    <location>
        <begin position="254"/>
        <end position="273"/>
    </location>
</feature>
<feature type="transmembrane region" description="Helical" evidence="6">
    <location>
        <begin position="111"/>
        <end position="132"/>
    </location>
</feature>
<dbReference type="Proteomes" id="UP001174909">
    <property type="component" value="Unassembled WGS sequence"/>
</dbReference>
<feature type="transmembrane region" description="Helical" evidence="6">
    <location>
        <begin position="45"/>
        <end position="67"/>
    </location>
</feature>
<accession>A0AA35SPL3</accession>
<keyword evidence="5 6" id="KW-0472">Membrane</keyword>
<organism evidence="7 8">
    <name type="scientific">Geodia barretti</name>
    <name type="common">Barrett's horny sponge</name>
    <dbReference type="NCBI Taxonomy" id="519541"/>
    <lineage>
        <taxon>Eukaryota</taxon>
        <taxon>Metazoa</taxon>
        <taxon>Porifera</taxon>
        <taxon>Demospongiae</taxon>
        <taxon>Heteroscleromorpha</taxon>
        <taxon>Tetractinellida</taxon>
        <taxon>Astrophorina</taxon>
        <taxon>Geodiidae</taxon>
        <taxon>Geodia</taxon>
    </lineage>
</organism>
<evidence type="ECO:0000256" key="4">
    <source>
        <dbReference type="ARBA" id="ARBA00022989"/>
    </source>
</evidence>
<evidence type="ECO:0000256" key="1">
    <source>
        <dbReference type="ARBA" id="ARBA00004141"/>
    </source>
</evidence>
<keyword evidence="8" id="KW-1185">Reference proteome</keyword>
<feature type="transmembrane region" description="Helical" evidence="6">
    <location>
        <begin position="406"/>
        <end position="428"/>
    </location>
</feature>
<comment type="subcellular location">
    <subcellularLocation>
        <location evidence="1">Membrane</location>
        <topology evidence="1">Multi-pass membrane protein</topology>
    </subcellularLocation>
</comment>
<evidence type="ECO:0000256" key="5">
    <source>
        <dbReference type="ARBA" id="ARBA00023136"/>
    </source>
</evidence>
<dbReference type="Pfam" id="PF10271">
    <property type="entry name" value="Tmp39"/>
    <property type="match status" value="2"/>
</dbReference>
<dbReference type="GO" id="GO:0016020">
    <property type="term" value="C:membrane"/>
    <property type="evidence" value="ECO:0007669"/>
    <property type="project" value="UniProtKB-SubCell"/>
</dbReference>
<evidence type="ECO:0000256" key="3">
    <source>
        <dbReference type="ARBA" id="ARBA00022692"/>
    </source>
</evidence>
<feature type="transmembrane region" description="Helical" evidence="6">
    <location>
        <begin position="382"/>
        <end position="400"/>
    </location>
</feature>
<feature type="transmembrane region" description="Helical" evidence="6">
    <location>
        <begin position="12"/>
        <end position="33"/>
    </location>
</feature>
<comment type="similarity">
    <text evidence="2">Belongs to the TMEM39 family.</text>
</comment>
<gene>
    <name evidence="7" type="ORF">GBAR_LOCUS19116</name>
</gene>
<evidence type="ECO:0000256" key="6">
    <source>
        <dbReference type="SAM" id="Phobius"/>
    </source>
</evidence>
<dbReference type="PANTHER" id="PTHR12995">
    <property type="entry name" value="FI21814P1"/>
    <property type="match status" value="1"/>
</dbReference>
<dbReference type="EMBL" id="CASHTH010002702">
    <property type="protein sequence ID" value="CAI8033905.1"/>
    <property type="molecule type" value="Genomic_DNA"/>
</dbReference>
<feature type="transmembrane region" description="Helical" evidence="6">
    <location>
        <begin position="87"/>
        <end position="105"/>
    </location>
</feature>
<protein>
    <submittedName>
        <fullName evidence="7">Transmembrane protein 39A-A</fullName>
    </submittedName>
</protein>
<dbReference type="PANTHER" id="PTHR12995:SF4">
    <property type="entry name" value="FI21814P1"/>
    <property type="match status" value="1"/>
</dbReference>
<evidence type="ECO:0000256" key="2">
    <source>
        <dbReference type="ARBA" id="ARBA00010737"/>
    </source>
</evidence>
<dbReference type="AlphaFoldDB" id="A0AA35SPL3"/>
<feature type="transmembrane region" description="Helical" evidence="6">
    <location>
        <begin position="285"/>
        <end position="304"/>
    </location>
</feature>
<proteinExistence type="inferred from homology"/>
<evidence type="ECO:0000313" key="7">
    <source>
        <dbReference type="EMBL" id="CAI8033905.1"/>
    </source>
</evidence>
<keyword evidence="4 6" id="KW-1133">Transmembrane helix</keyword>
<keyword evidence="3 6" id="KW-0812">Transmembrane</keyword>
<reference evidence="7" key="1">
    <citation type="submission" date="2023-03" db="EMBL/GenBank/DDBJ databases">
        <authorList>
            <person name="Steffen K."/>
            <person name="Cardenas P."/>
        </authorList>
    </citation>
    <scope>NUCLEOTIDE SEQUENCE</scope>
</reference>